<dbReference type="Pfam" id="PF12779">
    <property type="entry name" value="WXXGXW"/>
    <property type="match status" value="1"/>
</dbReference>
<dbReference type="RefSeq" id="WP_290331150.1">
    <property type="nucleotide sequence ID" value="NZ_JAUFPU010000002.1"/>
</dbReference>
<keyword evidence="2" id="KW-0732">Signal</keyword>
<reference evidence="3" key="2">
    <citation type="submission" date="2023-06" db="EMBL/GenBank/DDBJ databases">
        <authorList>
            <person name="Lucena T."/>
            <person name="Sun Q."/>
        </authorList>
    </citation>
    <scope>NUCLEOTIDE SEQUENCE</scope>
    <source>
        <strain evidence="3">CECT 7703</strain>
    </source>
</reference>
<evidence type="ECO:0000256" key="1">
    <source>
        <dbReference type="SAM" id="MobiDB-lite"/>
    </source>
</evidence>
<dbReference type="EMBL" id="JAUFPU010000002">
    <property type="protein sequence ID" value="MDN3575494.1"/>
    <property type="molecule type" value="Genomic_DNA"/>
</dbReference>
<feature type="chain" id="PRO_5045762096" evidence="2">
    <location>
        <begin position="25"/>
        <end position="123"/>
    </location>
</feature>
<dbReference type="InterPro" id="IPR024447">
    <property type="entry name" value="YXWGXW_rpt"/>
</dbReference>
<proteinExistence type="predicted"/>
<organism evidence="3 4">
    <name type="scientific">Chitinimonas viridis</name>
    <dbReference type="NCBI Taxonomy" id="664880"/>
    <lineage>
        <taxon>Bacteria</taxon>
        <taxon>Pseudomonadati</taxon>
        <taxon>Pseudomonadota</taxon>
        <taxon>Betaproteobacteria</taxon>
        <taxon>Neisseriales</taxon>
        <taxon>Chitinibacteraceae</taxon>
        <taxon>Chitinimonas</taxon>
    </lineage>
</organism>
<accession>A0ABT8B0B7</accession>
<sequence length="123" mass="14679">MFRKLLWFTAIAASVATALPLASATQVGISINIAPPAPRHATEPRFRHGHVWAPGHWRWNGRHHIWIEGRWLRERPGYSYNQPQWFRRDGRWQFDGGHWSRRDTRRDGHTDRHDRHDGRRPRP</sequence>
<name>A0ABT8B0B7_9NEIS</name>
<comment type="caution">
    <text evidence="3">The sequence shown here is derived from an EMBL/GenBank/DDBJ whole genome shotgun (WGS) entry which is preliminary data.</text>
</comment>
<protein>
    <submittedName>
        <fullName evidence="3">YXWGXW repeat-containing protein</fullName>
    </submittedName>
</protein>
<evidence type="ECO:0000256" key="2">
    <source>
        <dbReference type="SAM" id="SignalP"/>
    </source>
</evidence>
<feature type="region of interest" description="Disordered" evidence="1">
    <location>
        <begin position="91"/>
        <end position="123"/>
    </location>
</feature>
<feature type="signal peptide" evidence="2">
    <location>
        <begin position="1"/>
        <end position="24"/>
    </location>
</feature>
<reference evidence="3" key="1">
    <citation type="journal article" date="2014" name="Int. J. Syst. Evol. Microbiol.">
        <title>Complete genome of a new Firmicutes species belonging to the dominant human colonic microbiota ('Ruminococcus bicirculans') reveals two chromosomes and a selective capacity to utilize plant glucans.</title>
        <authorList>
            <consortium name="NISC Comparative Sequencing Program"/>
            <person name="Wegmann U."/>
            <person name="Louis P."/>
            <person name="Goesmann A."/>
            <person name="Henrissat B."/>
            <person name="Duncan S.H."/>
            <person name="Flint H.J."/>
        </authorList>
    </citation>
    <scope>NUCLEOTIDE SEQUENCE</scope>
    <source>
        <strain evidence="3">CECT 7703</strain>
    </source>
</reference>
<evidence type="ECO:0000313" key="4">
    <source>
        <dbReference type="Proteomes" id="UP001180081"/>
    </source>
</evidence>
<dbReference type="Proteomes" id="UP001180081">
    <property type="component" value="Unassembled WGS sequence"/>
</dbReference>
<gene>
    <name evidence="3" type="ORF">QWZ03_01750</name>
</gene>
<feature type="compositionally biased region" description="Basic and acidic residues" evidence="1">
    <location>
        <begin position="91"/>
        <end position="117"/>
    </location>
</feature>
<keyword evidence="4" id="KW-1185">Reference proteome</keyword>
<evidence type="ECO:0000313" key="3">
    <source>
        <dbReference type="EMBL" id="MDN3575494.1"/>
    </source>
</evidence>